<dbReference type="InterPro" id="IPR054612">
    <property type="entry name" value="Phage_capsid-like_C"/>
</dbReference>
<proteinExistence type="predicted"/>
<dbReference type="RefSeq" id="YP_010049682.1">
    <property type="nucleotide sequence ID" value="NC_054393.1"/>
</dbReference>
<feature type="coiled-coil region" evidence="3">
    <location>
        <begin position="5"/>
        <end position="32"/>
    </location>
</feature>
<evidence type="ECO:0000256" key="3">
    <source>
        <dbReference type="SAM" id="Coils"/>
    </source>
</evidence>
<dbReference type="Pfam" id="PF05065">
    <property type="entry name" value="Phage_capsid"/>
    <property type="match status" value="1"/>
</dbReference>
<dbReference type="Proteomes" id="UP000294565">
    <property type="component" value="Segment"/>
</dbReference>
<reference evidence="5 6" key="1">
    <citation type="submission" date="2019-02" db="EMBL/GenBank/DDBJ databases">
        <authorList>
            <person name="Kanzanas C."/>
            <person name="Smith M.A."/>
            <person name="Zack K.M."/>
            <person name="Garlena R.A."/>
            <person name="Russell D.A."/>
            <person name="Pope W.H."/>
            <person name="Jacobs-Sera D."/>
            <person name="Hatfull G.F."/>
        </authorList>
    </citation>
    <scope>NUCLEOTIDE SEQUENCE [LARGE SCALE GENOMIC DNA]</scope>
</reference>
<accession>A0A482J6I4</accession>
<evidence type="ECO:0000259" key="4">
    <source>
        <dbReference type="Pfam" id="PF05065"/>
    </source>
</evidence>
<evidence type="ECO:0000313" key="5">
    <source>
        <dbReference type="EMBL" id="QBP29670.1"/>
    </source>
</evidence>
<keyword evidence="3" id="KW-0175">Coiled coil</keyword>
<comment type="subcellular location">
    <subcellularLocation>
        <location evidence="1">Virion</location>
    </subcellularLocation>
</comment>
<evidence type="ECO:0000256" key="1">
    <source>
        <dbReference type="ARBA" id="ARBA00004328"/>
    </source>
</evidence>
<feature type="domain" description="Phage capsid-like C-terminal" evidence="4">
    <location>
        <begin position="158"/>
        <end position="381"/>
    </location>
</feature>
<protein>
    <submittedName>
        <fullName evidence="5">Major capsid protein</fullName>
    </submittedName>
</protein>
<dbReference type="InterPro" id="IPR024455">
    <property type="entry name" value="Phage_capsid"/>
</dbReference>
<gene>
    <name evidence="5" type="primary">13</name>
    <name evidence="5" type="ORF">SEA_TYPHA_13</name>
</gene>
<dbReference type="NCBIfam" id="TIGR01554">
    <property type="entry name" value="major_cap_HK97"/>
    <property type="match status" value="1"/>
</dbReference>
<evidence type="ECO:0000256" key="2">
    <source>
        <dbReference type="ARBA" id="ARBA00022844"/>
    </source>
</evidence>
<evidence type="ECO:0000313" key="6">
    <source>
        <dbReference type="Proteomes" id="UP000294565"/>
    </source>
</evidence>
<dbReference type="GO" id="GO:0044423">
    <property type="term" value="C:virion component"/>
    <property type="evidence" value="ECO:0007669"/>
    <property type="project" value="UniProtKB-KW"/>
</dbReference>
<dbReference type="EMBL" id="MK494099">
    <property type="protein sequence ID" value="QBP29670.1"/>
    <property type="molecule type" value="Genomic_DNA"/>
</dbReference>
<organism evidence="5 6">
    <name type="scientific">Mycobacterium phage Typha</name>
    <dbReference type="NCBI Taxonomy" id="2517971"/>
    <lineage>
        <taxon>Viruses</taxon>
        <taxon>Duplodnaviria</taxon>
        <taxon>Heunggongvirae</taxon>
        <taxon>Uroviricota</taxon>
        <taxon>Caudoviricetes</taxon>
        <taxon>Typhavirus</taxon>
        <taxon>Typhavirus typha</taxon>
    </lineage>
</organism>
<dbReference type="SUPFAM" id="SSF56563">
    <property type="entry name" value="Major capsid protein gp5"/>
    <property type="match status" value="1"/>
</dbReference>
<keyword evidence="6" id="KW-1185">Reference proteome</keyword>
<dbReference type="Gene3D" id="3.30.2400.10">
    <property type="entry name" value="Major capsid protein gp5"/>
    <property type="match status" value="1"/>
</dbReference>
<keyword evidence="2" id="KW-0946">Virion</keyword>
<dbReference type="GeneID" id="63743002"/>
<name>A0A482J6I4_9CAUD</name>
<sequence length="464" mass="49961">MEERLKRLIALRAKAQEELDKLVAERQAIADVAKEEAREDLTVEEDTEYRAKTAAIGTKQTECAGLDERIQELAQEIERSGKLSEGAAAVRKAQQRVESVKEARAYEKGNGHSYFRDLILSQRNMDGSGEAAERLSRHAKDVSTDSEYRDMDTVDGNGGYFVPPVWLVSQFIELARSGRAYANLVPSQALPSGTNSINIPKVTAGTAVAFQTADNAAVNEQDADDASIEAKVRTIAGQADVAIQLLDQSPVSFDEVIFRDLIADYGTKVDVATLAGSGTNGQVLGVHNTPNITTIPVSSVDVAGFYSAVADAIQRVHTSRFLPPTHIVMHPRRWAWLTAELGNDGRPLVLPAANAPQNAVATMAGVLSEQVVGSLQGLPVVTDPNIGINYGDDGDGGPNGEDVVYVQRSSDLMLFESGIKTRVLPEVGSGTLTVRLQVYGYMAFTAERYPQSVVEITGLTAPTF</sequence>
<dbReference type="KEGG" id="vg:63743002"/>